<reference evidence="2 3" key="1">
    <citation type="submission" date="2018-01" db="EMBL/GenBank/DDBJ databases">
        <title>Comparison of the Chinese Bamboo Partridge and Red Junglefowl genome sequences highlights the importance of demography in genome evolution.</title>
        <authorList>
            <person name="Tiley G.P."/>
            <person name="Kimball R.T."/>
            <person name="Braun E.L."/>
            <person name="Burleigh J.G."/>
        </authorList>
    </citation>
    <scope>NUCLEOTIDE SEQUENCE [LARGE SCALE GENOMIC DNA]</scope>
    <source>
        <strain evidence="2">RTK389</strain>
        <tissue evidence="2">Blood</tissue>
    </source>
</reference>
<accession>A0A2P4STV5</accession>
<protein>
    <submittedName>
        <fullName evidence="2">Uncharacterized protein</fullName>
    </submittedName>
</protein>
<keyword evidence="3" id="KW-1185">Reference proteome</keyword>
<feature type="compositionally biased region" description="Polar residues" evidence="1">
    <location>
        <begin position="27"/>
        <end position="45"/>
    </location>
</feature>
<sequence>MSYHYNEAFEHPDYHFSETLEVDRRNSQGNLFSHQNPYDSLSYSYQGEHRGRRQNYPPAIPMTPLRHNSEYSDSLPRVEVLSRSPYGRSH</sequence>
<comment type="caution">
    <text evidence="2">The sequence shown here is derived from an EMBL/GenBank/DDBJ whole genome shotgun (WGS) entry which is preliminary data.</text>
</comment>
<gene>
    <name evidence="2" type="ORF">CIB84_008694</name>
</gene>
<evidence type="ECO:0000313" key="3">
    <source>
        <dbReference type="Proteomes" id="UP000237246"/>
    </source>
</evidence>
<evidence type="ECO:0000256" key="1">
    <source>
        <dbReference type="SAM" id="MobiDB-lite"/>
    </source>
</evidence>
<feature type="region of interest" description="Disordered" evidence="1">
    <location>
        <begin position="20"/>
        <end position="90"/>
    </location>
</feature>
<name>A0A2P4STV5_BAMTH</name>
<dbReference type="AlphaFoldDB" id="A0A2P4STV5"/>
<feature type="non-terminal residue" evidence="2">
    <location>
        <position position="90"/>
    </location>
</feature>
<evidence type="ECO:0000313" key="2">
    <source>
        <dbReference type="EMBL" id="POI27556.1"/>
    </source>
</evidence>
<dbReference type="OrthoDB" id="9288254at2759"/>
<organism evidence="2 3">
    <name type="scientific">Bambusicola thoracicus</name>
    <name type="common">Chinese bamboo-partridge</name>
    <name type="synonym">Perdix thoracica</name>
    <dbReference type="NCBI Taxonomy" id="9083"/>
    <lineage>
        <taxon>Eukaryota</taxon>
        <taxon>Metazoa</taxon>
        <taxon>Chordata</taxon>
        <taxon>Craniata</taxon>
        <taxon>Vertebrata</taxon>
        <taxon>Euteleostomi</taxon>
        <taxon>Archelosauria</taxon>
        <taxon>Archosauria</taxon>
        <taxon>Dinosauria</taxon>
        <taxon>Saurischia</taxon>
        <taxon>Theropoda</taxon>
        <taxon>Coelurosauria</taxon>
        <taxon>Aves</taxon>
        <taxon>Neognathae</taxon>
        <taxon>Galloanserae</taxon>
        <taxon>Galliformes</taxon>
        <taxon>Phasianidae</taxon>
        <taxon>Perdicinae</taxon>
        <taxon>Bambusicola</taxon>
    </lineage>
</organism>
<proteinExistence type="predicted"/>
<dbReference type="Proteomes" id="UP000237246">
    <property type="component" value="Unassembled WGS sequence"/>
</dbReference>
<dbReference type="EMBL" id="PPHD01023222">
    <property type="protein sequence ID" value="POI27556.1"/>
    <property type="molecule type" value="Genomic_DNA"/>
</dbReference>